<feature type="compositionally biased region" description="Polar residues" evidence="1">
    <location>
        <begin position="549"/>
        <end position="560"/>
    </location>
</feature>
<dbReference type="GO" id="GO:0006508">
    <property type="term" value="P:proteolysis"/>
    <property type="evidence" value="ECO:0007669"/>
    <property type="project" value="InterPro"/>
</dbReference>
<evidence type="ECO:0000313" key="3">
    <source>
        <dbReference type="EMBL" id="KAK2778721.1"/>
    </source>
</evidence>
<evidence type="ECO:0000313" key="4">
    <source>
        <dbReference type="Proteomes" id="UP001281614"/>
    </source>
</evidence>
<gene>
    <name evidence="3" type="ORF">CKAH01_11647</name>
</gene>
<sequence>MQQHKPEWVCVSEEDHTDFLCETREAYLGHVQTFHPEDSEAELKAKVTHANGTDSIFQSCPLCRWDVEKPNTERTGQKDYDKENSVRVTMVEHLAHHLLQVTLKSLPGYKEEAEELGETESLKRESARLRPRGRSTVELDHPGGPRSPIEFDDPPIRQSNSRASTHSSPYQAFGGLRGYLETFPNGMLGRPNENCEEEKLEGKKERPNDTEKAQEVIRFSLPSTTFSGDLEDGDPSADFVEDELFRGVPDIERRDFEWGFIRKTDVSARDLENDPILRNFGQLRRVRMWMREQFKEGLKLSLPTNATTRPRRIKVAVLDTGCDLAIISVVRVARTRQEMQEAASTERIADAIRWVGDPAKGADIVNMPLSTNFKSSKIHLAMTEASKQRKRGFLVLAAARIADYSSKVPPTSDYDNVIFVTGADHEEDPPDLSSTGAEEDNSHALSPRTSRSSWDWKSATIDSAAATTILAATAALFMQATSTSEGKETKTEVSRRGDLQQLFTKIGTETHTGAWLVKPRDLLKDLNLATTSPVRLSALVKGRVEELPDNQSPRRSSSDQAFFDIDLM</sequence>
<feature type="region of interest" description="Disordered" evidence="1">
    <location>
        <begin position="112"/>
        <end position="170"/>
    </location>
</feature>
<dbReference type="Gene3D" id="3.40.50.200">
    <property type="entry name" value="Peptidase S8/S53 domain"/>
    <property type="match status" value="1"/>
</dbReference>
<accession>A0AAD9YUN7</accession>
<dbReference type="Proteomes" id="UP001281614">
    <property type="component" value="Unassembled WGS sequence"/>
</dbReference>
<comment type="caution">
    <text evidence="3">The sequence shown here is derived from an EMBL/GenBank/DDBJ whole genome shotgun (WGS) entry which is preliminary data.</text>
</comment>
<feature type="region of interest" description="Disordered" evidence="1">
    <location>
        <begin position="423"/>
        <end position="450"/>
    </location>
</feature>
<dbReference type="GO" id="GO:0004252">
    <property type="term" value="F:serine-type endopeptidase activity"/>
    <property type="evidence" value="ECO:0007669"/>
    <property type="project" value="InterPro"/>
</dbReference>
<dbReference type="Pfam" id="PF00082">
    <property type="entry name" value="Peptidase_S8"/>
    <property type="match status" value="1"/>
</dbReference>
<protein>
    <submittedName>
        <fullName evidence="3">Pfs domain-containing protein</fullName>
    </submittedName>
</protein>
<feature type="compositionally biased region" description="Basic and acidic residues" evidence="1">
    <location>
        <begin position="200"/>
        <end position="212"/>
    </location>
</feature>
<dbReference type="InterPro" id="IPR036852">
    <property type="entry name" value="Peptidase_S8/S53_dom_sf"/>
</dbReference>
<feature type="region of interest" description="Disordered" evidence="1">
    <location>
        <begin position="546"/>
        <end position="568"/>
    </location>
</feature>
<dbReference type="EMBL" id="VYYT01000009">
    <property type="protein sequence ID" value="KAK2778721.1"/>
    <property type="molecule type" value="Genomic_DNA"/>
</dbReference>
<organism evidence="3 4">
    <name type="scientific">Colletotrichum kahawae</name>
    <name type="common">Coffee berry disease fungus</name>
    <dbReference type="NCBI Taxonomy" id="34407"/>
    <lineage>
        <taxon>Eukaryota</taxon>
        <taxon>Fungi</taxon>
        <taxon>Dikarya</taxon>
        <taxon>Ascomycota</taxon>
        <taxon>Pezizomycotina</taxon>
        <taxon>Sordariomycetes</taxon>
        <taxon>Hypocreomycetidae</taxon>
        <taxon>Glomerellales</taxon>
        <taxon>Glomerellaceae</taxon>
        <taxon>Colletotrichum</taxon>
        <taxon>Colletotrichum gloeosporioides species complex</taxon>
    </lineage>
</organism>
<name>A0AAD9YUN7_COLKA</name>
<keyword evidence="4" id="KW-1185">Reference proteome</keyword>
<feature type="domain" description="Peptidase S8/S53" evidence="2">
    <location>
        <begin position="338"/>
        <end position="486"/>
    </location>
</feature>
<reference evidence="3" key="1">
    <citation type="submission" date="2023-02" db="EMBL/GenBank/DDBJ databases">
        <title>Colletotrichum kahawae CIFC_Que2 genome sequencing and assembly.</title>
        <authorList>
            <person name="Baroncelli R."/>
        </authorList>
    </citation>
    <scope>NUCLEOTIDE SEQUENCE</scope>
    <source>
        <strain evidence="3">CIFC_Que2</strain>
    </source>
</reference>
<feature type="compositionally biased region" description="Polar residues" evidence="1">
    <location>
        <begin position="157"/>
        <end position="170"/>
    </location>
</feature>
<evidence type="ECO:0000259" key="2">
    <source>
        <dbReference type="Pfam" id="PF00082"/>
    </source>
</evidence>
<feature type="region of interest" description="Disordered" evidence="1">
    <location>
        <begin position="188"/>
        <end position="212"/>
    </location>
</feature>
<dbReference type="AlphaFoldDB" id="A0AAD9YUN7"/>
<dbReference type="SUPFAM" id="SSF52743">
    <property type="entry name" value="Subtilisin-like"/>
    <property type="match status" value="1"/>
</dbReference>
<dbReference type="InterPro" id="IPR000209">
    <property type="entry name" value="Peptidase_S8/S53_dom"/>
</dbReference>
<proteinExistence type="predicted"/>
<evidence type="ECO:0000256" key="1">
    <source>
        <dbReference type="SAM" id="MobiDB-lite"/>
    </source>
</evidence>